<evidence type="ECO:0000256" key="3">
    <source>
        <dbReference type="ARBA" id="ARBA00022833"/>
    </source>
</evidence>
<dbReference type="SUPFAM" id="SSF144232">
    <property type="entry name" value="HIT/MYND zinc finger-like"/>
    <property type="match status" value="1"/>
</dbReference>
<reference evidence="6 7" key="1">
    <citation type="submission" date="2014-04" db="EMBL/GenBank/DDBJ databases">
        <authorList>
            <consortium name="DOE Joint Genome Institute"/>
            <person name="Kuo A."/>
            <person name="Girlanda M."/>
            <person name="Perotto S."/>
            <person name="Kohler A."/>
            <person name="Nagy L.G."/>
            <person name="Floudas D."/>
            <person name="Copeland A."/>
            <person name="Barry K.W."/>
            <person name="Cichocki N."/>
            <person name="Veneault-Fourrey C."/>
            <person name="LaButti K."/>
            <person name="Lindquist E.A."/>
            <person name="Lipzen A."/>
            <person name="Lundell T."/>
            <person name="Morin E."/>
            <person name="Murat C."/>
            <person name="Sun H."/>
            <person name="Tunlid A."/>
            <person name="Henrissat B."/>
            <person name="Grigoriev I.V."/>
            <person name="Hibbett D.S."/>
            <person name="Martin F."/>
            <person name="Nordberg H.P."/>
            <person name="Cantor M.N."/>
            <person name="Hua S.X."/>
        </authorList>
    </citation>
    <scope>NUCLEOTIDE SEQUENCE [LARGE SCALE GENOMIC DNA]</scope>
    <source>
        <strain evidence="6 7">MUT 4182</strain>
    </source>
</reference>
<dbReference type="HOGENOM" id="CLU_912375_0_0_1"/>
<dbReference type="Gene3D" id="6.10.140.2220">
    <property type="match status" value="1"/>
</dbReference>
<evidence type="ECO:0000313" key="6">
    <source>
        <dbReference type="EMBL" id="KIO27404.1"/>
    </source>
</evidence>
<sequence>MMSLDIKTLLWDVLSGTPDVKGDVTVPGPRGYGCSWITDDKFYITLGSAKREDQGPLADYFYLDVWSFDLVSHKWTEEKFSGNGPCGRTQSAYTFNAVWKKALIFGGYNPTMPLFHREIDATGFGIYFADTFAWCPLKKRWSQVITKGFPTYRSSAEMFTDPTTGKTYLFGGYMYTGFAPSRKSTQFKIFSDIWELVIDTPGSGFEESDFESADPRFSKLGPWVRCYHCGSVGRWLTCAGTCRRTPQAASFCGKECQRLAWPQHKASCRKV</sequence>
<organism evidence="6 7">
    <name type="scientific">Tulasnella calospora MUT 4182</name>
    <dbReference type="NCBI Taxonomy" id="1051891"/>
    <lineage>
        <taxon>Eukaryota</taxon>
        <taxon>Fungi</taxon>
        <taxon>Dikarya</taxon>
        <taxon>Basidiomycota</taxon>
        <taxon>Agaricomycotina</taxon>
        <taxon>Agaricomycetes</taxon>
        <taxon>Cantharellales</taxon>
        <taxon>Tulasnellaceae</taxon>
        <taxon>Tulasnella</taxon>
    </lineage>
</organism>
<proteinExistence type="predicted"/>
<accession>A0A0C3QLD2</accession>
<dbReference type="Proteomes" id="UP000054248">
    <property type="component" value="Unassembled WGS sequence"/>
</dbReference>
<dbReference type="EMBL" id="KN823009">
    <property type="protein sequence ID" value="KIO27404.1"/>
    <property type="molecule type" value="Genomic_DNA"/>
</dbReference>
<dbReference type="SUPFAM" id="SSF117281">
    <property type="entry name" value="Kelch motif"/>
    <property type="match status" value="1"/>
</dbReference>
<dbReference type="PROSITE" id="PS50865">
    <property type="entry name" value="ZF_MYND_2"/>
    <property type="match status" value="1"/>
</dbReference>
<dbReference type="Pfam" id="PF24681">
    <property type="entry name" value="Kelch_KLHDC2_KLHL20_DRC7"/>
    <property type="match status" value="1"/>
</dbReference>
<keyword evidence="7" id="KW-1185">Reference proteome</keyword>
<dbReference type="InterPro" id="IPR015915">
    <property type="entry name" value="Kelch-typ_b-propeller"/>
</dbReference>
<dbReference type="Gene3D" id="2.120.10.80">
    <property type="entry name" value="Kelch-type beta propeller"/>
    <property type="match status" value="1"/>
</dbReference>
<dbReference type="AlphaFoldDB" id="A0A0C3QLD2"/>
<evidence type="ECO:0000256" key="1">
    <source>
        <dbReference type="ARBA" id="ARBA00022723"/>
    </source>
</evidence>
<evidence type="ECO:0000313" key="7">
    <source>
        <dbReference type="Proteomes" id="UP000054248"/>
    </source>
</evidence>
<keyword evidence="3" id="KW-0862">Zinc</keyword>
<feature type="domain" description="MYND-type" evidence="5">
    <location>
        <begin position="226"/>
        <end position="268"/>
    </location>
</feature>
<evidence type="ECO:0000256" key="4">
    <source>
        <dbReference type="PROSITE-ProRule" id="PRU00134"/>
    </source>
</evidence>
<evidence type="ECO:0000259" key="5">
    <source>
        <dbReference type="PROSITE" id="PS50865"/>
    </source>
</evidence>
<dbReference type="GO" id="GO:0008270">
    <property type="term" value="F:zinc ion binding"/>
    <property type="evidence" value="ECO:0007669"/>
    <property type="project" value="UniProtKB-KW"/>
</dbReference>
<keyword evidence="1" id="KW-0479">Metal-binding</keyword>
<reference evidence="7" key="2">
    <citation type="submission" date="2015-01" db="EMBL/GenBank/DDBJ databases">
        <title>Evolutionary Origins and Diversification of the Mycorrhizal Mutualists.</title>
        <authorList>
            <consortium name="DOE Joint Genome Institute"/>
            <consortium name="Mycorrhizal Genomics Consortium"/>
            <person name="Kohler A."/>
            <person name="Kuo A."/>
            <person name="Nagy L.G."/>
            <person name="Floudas D."/>
            <person name="Copeland A."/>
            <person name="Barry K.W."/>
            <person name="Cichocki N."/>
            <person name="Veneault-Fourrey C."/>
            <person name="LaButti K."/>
            <person name="Lindquist E.A."/>
            <person name="Lipzen A."/>
            <person name="Lundell T."/>
            <person name="Morin E."/>
            <person name="Murat C."/>
            <person name="Riley R."/>
            <person name="Ohm R."/>
            <person name="Sun H."/>
            <person name="Tunlid A."/>
            <person name="Henrissat B."/>
            <person name="Grigoriev I.V."/>
            <person name="Hibbett D.S."/>
            <person name="Martin F."/>
        </authorList>
    </citation>
    <scope>NUCLEOTIDE SEQUENCE [LARGE SCALE GENOMIC DNA]</scope>
    <source>
        <strain evidence="7">MUT 4182</strain>
    </source>
</reference>
<dbReference type="InterPro" id="IPR002893">
    <property type="entry name" value="Znf_MYND"/>
</dbReference>
<dbReference type="OrthoDB" id="432528at2759"/>
<name>A0A0C3QLD2_9AGAM</name>
<keyword evidence="2 4" id="KW-0863">Zinc-finger</keyword>
<evidence type="ECO:0000256" key="2">
    <source>
        <dbReference type="ARBA" id="ARBA00022771"/>
    </source>
</evidence>
<protein>
    <recommendedName>
        <fullName evidence="5">MYND-type domain-containing protein</fullName>
    </recommendedName>
</protein>
<gene>
    <name evidence="6" type="ORF">M407DRAFT_191131</name>
</gene>